<keyword evidence="1" id="KW-1133">Transmembrane helix</keyword>
<protein>
    <recommendedName>
        <fullName evidence="4">DUF948 domain-containing protein</fullName>
    </recommendedName>
</protein>
<dbReference type="Proteomes" id="UP000192486">
    <property type="component" value="Chromosome"/>
</dbReference>
<name>A0ABM6JSA4_SPOUR</name>
<evidence type="ECO:0000313" key="3">
    <source>
        <dbReference type="Proteomes" id="UP000192486"/>
    </source>
</evidence>
<keyword evidence="1" id="KW-0472">Membrane</keyword>
<keyword evidence="3" id="KW-1185">Reference proteome</keyword>
<dbReference type="RefSeq" id="WP_029053733.1">
    <property type="nucleotide sequence ID" value="NZ_CP015108.1"/>
</dbReference>
<organism evidence="2 3">
    <name type="scientific">Sporosarcina ureae</name>
    <dbReference type="NCBI Taxonomy" id="1571"/>
    <lineage>
        <taxon>Bacteria</taxon>
        <taxon>Bacillati</taxon>
        <taxon>Bacillota</taxon>
        <taxon>Bacilli</taxon>
        <taxon>Bacillales</taxon>
        <taxon>Caryophanaceae</taxon>
        <taxon>Sporosarcina</taxon>
    </lineage>
</organism>
<accession>A0ABM6JSA4</accession>
<dbReference type="EMBL" id="CP015108">
    <property type="protein sequence ID" value="ARF13044.1"/>
    <property type="molecule type" value="Genomic_DNA"/>
</dbReference>
<evidence type="ECO:0000256" key="1">
    <source>
        <dbReference type="SAM" id="Phobius"/>
    </source>
</evidence>
<dbReference type="PANTHER" id="PTHR40070">
    <property type="entry name" value="UPF0478 PROTEIN YTXG"/>
    <property type="match status" value="1"/>
</dbReference>
<dbReference type="PANTHER" id="PTHR40070:SF1">
    <property type="entry name" value="UPF0478 PROTEIN YTXG"/>
    <property type="match status" value="1"/>
</dbReference>
<reference evidence="2 3" key="1">
    <citation type="submission" date="2016-04" db="EMBL/GenBank/DDBJ databases">
        <title>Comparative Genomics and Epigenetics of Sporosarcina ureae.</title>
        <authorList>
            <person name="Oliver A.S."/>
            <person name="Cooper K.K."/>
        </authorList>
    </citation>
    <scope>NUCLEOTIDE SEQUENCE [LARGE SCALE GENOMIC DNA]</scope>
    <source>
        <strain evidence="2 3">S204</strain>
    </source>
</reference>
<feature type="transmembrane region" description="Helical" evidence="1">
    <location>
        <begin position="6"/>
        <end position="25"/>
    </location>
</feature>
<keyword evidence="1" id="KW-0812">Transmembrane</keyword>
<evidence type="ECO:0000313" key="2">
    <source>
        <dbReference type="EMBL" id="ARF13044.1"/>
    </source>
</evidence>
<gene>
    <name evidence="2" type="ORF">SporoS204_01935</name>
</gene>
<dbReference type="InterPro" id="IPR009293">
    <property type="entry name" value="UPF0478"/>
</dbReference>
<dbReference type="Pfam" id="PF06103">
    <property type="entry name" value="DUF948"/>
    <property type="match status" value="1"/>
</dbReference>
<proteinExistence type="predicted"/>
<evidence type="ECO:0008006" key="4">
    <source>
        <dbReference type="Google" id="ProtNLM"/>
    </source>
</evidence>
<sequence>MAYIGLLLIAISVLIVAIYLSLLLTKSSNLLLTVMGTVKGVEAELDKSIEQLYGTLNETEQLATDVQVKLAATTPLFSSIENIGRSSQYLSEEINKRTRQFEEDGSLPGTEKFVQAIQYGEFGVQVYDSWQRGKKSLKNT</sequence>